<comment type="caution">
    <text evidence="1">The sequence shown here is derived from an EMBL/GenBank/DDBJ whole genome shotgun (WGS) entry which is preliminary data.</text>
</comment>
<gene>
    <name evidence="1" type="ORF">O6H91_19G011200</name>
</gene>
<reference evidence="2" key="1">
    <citation type="journal article" date="2024" name="Proc. Natl. Acad. Sci. U.S.A.">
        <title>Extraordinary preservation of gene collinearity over three hundred million years revealed in homosporous lycophytes.</title>
        <authorList>
            <person name="Li C."/>
            <person name="Wickell D."/>
            <person name="Kuo L.Y."/>
            <person name="Chen X."/>
            <person name="Nie B."/>
            <person name="Liao X."/>
            <person name="Peng D."/>
            <person name="Ji J."/>
            <person name="Jenkins J."/>
            <person name="Williams M."/>
            <person name="Shu S."/>
            <person name="Plott C."/>
            <person name="Barry K."/>
            <person name="Rajasekar S."/>
            <person name="Grimwood J."/>
            <person name="Han X."/>
            <person name="Sun S."/>
            <person name="Hou Z."/>
            <person name="He W."/>
            <person name="Dai G."/>
            <person name="Sun C."/>
            <person name="Schmutz J."/>
            <person name="Leebens-Mack J.H."/>
            <person name="Li F.W."/>
            <person name="Wang L."/>
        </authorList>
    </citation>
    <scope>NUCLEOTIDE SEQUENCE [LARGE SCALE GENOMIC DNA]</scope>
    <source>
        <strain evidence="2">cv. PW_Plant_1</strain>
    </source>
</reference>
<protein>
    <submittedName>
        <fullName evidence="1">Uncharacterized protein</fullName>
    </submittedName>
</protein>
<keyword evidence="2" id="KW-1185">Reference proteome</keyword>
<organism evidence="1 2">
    <name type="scientific">Diphasiastrum complanatum</name>
    <name type="common">Issler's clubmoss</name>
    <name type="synonym">Lycopodium complanatum</name>
    <dbReference type="NCBI Taxonomy" id="34168"/>
    <lineage>
        <taxon>Eukaryota</taxon>
        <taxon>Viridiplantae</taxon>
        <taxon>Streptophyta</taxon>
        <taxon>Embryophyta</taxon>
        <taxon>Tracheophyta</taxon>
        <taxon>Lycopodiopsida</taxon>
        <taxon>Lycopodiales</taxon>
        <taxon>Lycopodiaceae</taxon>
        <taxon>Lycopodioideae</taxon>
        <taxon>Diphasiastrum</taxon>
    </lineage>
</organism>
<dbReference type="Proteomes" id="UP001162992">
    <property type="component" value="Chromosome 19"/>
</dbReference>
<proteinExistence type="predicted"/>
<name>A0ACC2ASQ0_DIPCM</name>
<dbReference type="EMBL" id="CM055110">
    <property type="protein sequence ID" value="KAJ7520573.1"/>
    <property type="molecule type" value="Genomic_DNA"/>
</dbReference>
<evidence type="ECO:0000313" key="1">
    <source>
        <dbReference type="EMBL" id="KAJ7520573.1"/>
    </source>
</evidence>
<accession>A0ACC2ASQ0</accession>
<sequence>MYPEVAILHNERVLSVAQIMPKKDGLSGLVQDDPKAQIHRATRDQIFVNPSKIGLNGSQDQAGGRKLTRSRSIPSDFRGDNATPVFPGPLLPTVRRLYSTPKTVGTHSDDTAFSRETERYRKNSWGEAEARSETDVNGEAYHANRTSEKKTEVQSLQLGNNKSLTDAQAEKALLDGKPVGHLKTIDKRSPPFTGNNANSAPFAANFDGGHVKSRSPEHVEVSEISETTKNVATSSVKYSGGNNNASYNNLSPNGQEIHLYEKGKPKEEGLKFKPFGDADIPQKGRHPWKPRPRVDMNGNHQTHVQPTKSLKIEPLGSGNFFSNGSTRPFTANCLSKLPPKSSDSILNFLEKKEGISELATVPPNVCKQEDKRIPVVNSNETRGQSSSRAGSARGSPPYLRLKVFGQISLLSKFQVLFGRKHRFLWFVAINLLLLIVCMLSFLYALAMHDQVMLLEGEVMKLQEKVRTCSVCDVIPERRLCEAEQKIHVEESVDRGLRKFVLFLSIFFLSVPFLFYKYVDELPTLAGKSKRKNSEEEVPLSKRIAYRLDVLFSTHAFVKPIALLLATMLLIMFGGIALFSVSDDSLWDALWQAWTYVADSGNHADSAGLGPRVVAVCISLGGLLIFALMLGLVSDAISEKVDSLRKGKSEVIESNHTLILGWSDKLGSLLKQLAIANQSLGGGVVVVLAERDKEQMELDIAKLEFDFMGTSVICRSGSPLIMGDLKKVSVSKARSIIVLAEVENADQSDARALRVVLSLTGVKEGLKGHVVVELSDLDNEPLVKLVGGEMVETVVAHDVIGRLMIQCARQPGLAQIWEDVLGFDHAEFYVKRWPQLDGMQFADVLISFPDAIPCGVRVAANGGKIVLNPEDDYIFSEDDELLVIAEDDDTYSPGPLPQVRKGVLPKIVSRRKYPEKILFCGWRRDIDDMIMVLEAFLAVGSELWMFSEVPEKERERKLRDGGLDPNRLENIHLVHREGNAVIRRHLESLPLETFDSILILADEALEDSVVNADSRSLATLLLIRDIQSKRLPYRDAKTVHYRQAGSSQTSWIREMQQASNQSIIISEILDSRTKYLVSVSKISDYVLSNELVSMALAMVAEDKQINRVLEELFAEEGNEMYIRPAEFYLYDKEELSFYDIMIRARQRDEIVIGYRLASSERAVINPPNKGVLHKWSLGDVFIVLSQEE</sequence>
<evidence type="ECO:0000313" key="2">
    <source>
        <dbReference type="Proteomes" id="UP001162992"/>
    </source>
</evidence>